<evidence type="ECO:0000313" key="3">
    <source>
        <dbReference type="Proteomes" id="UP000076632"/>
    </source>
</evidence>
<keyword evidence="1" id="KW-0812">Transmembrane</keyword>
<protein>
    <submittedName>
        <fullName evidence="2">Uncharacterized protein</fullName>
    </submittedName>
</protein>
<keyword evidence="1" id="KW-1133">Transmembrane helix</keyword>
<keyword evidence="1" id="KW-0472">Membrane</keyword>
<dbReference type="EMBL" id="KV407460">
    <property type="protein sequence ID" value="KZF21648.1"/>
    <property type="molecule type" value="Genomic_DNA"/>
</dbReference>
<organism evidence="2 3">
    <name type="scientific">Xylona heveae (strain CBS 132557 / TC161)</name>
    <dbReference type="NCBI Taxonomy" id="1328760"/>
    <lineage>
        <taxon>Eukaryota</taxon>
        <taxon>Fungi</taxon>
        <taxon>Dikarya</taxon>
        <taxon>Ascomycota</taxon>
        <taxon>Pezizomycotina</taxon>
        <taxon>Xylonomycetes</taxon>
        <taxon>Xylonales</taxon>
        <taxon>Xylonaceae</taxon>
        <taxon>Xylona</taxon>
    </lineage>
</organism>
<gene>
    <name evidence="2" type="ORF">L228DRAFT_156902</name>
</gene>
<dbReference type="GeneID" id="28894489"/>
<name>A0A165G218_XYLHT</name>
<keyword evidence="3" id="KW-1185">Reference proteome</keyword>
<evidence type="ECO:0000256" key="1">
    <source>
        <dbReference type="SAM" id="Phobius"/>
    </source>
</evidence>
<accession>A0A165G218</accession>
<feature type="transmembrane region" description="Helical" evidence="1">
    <location>
        <begin position="20"/>
        <end position="47"/>
    </location>
</feature>
<proteinExistence type="predicted"/>
<dbReference type="AlphaFoldDB" id="A0A165G218"/>
<dbReference type="RefSeq" id="XP_018187203.1">
    <property type="nucleotide sequence ID" value="XM_018329352.1"/>
</dbReference>
<dbReference type="InParanoid" id="A0A165G218"/>
<dbReference type="Proteomes" id="UP000076632">
    <property type="component" value="Unassembled WGS sequence"/>
</dbReference>
<reference evidence="2 3" key="1">
    <citation type="journal article" date="2016" name="Fungal Biol.">
        <title>The genome of Xylona heveae provides a window into fungal endophytism.</title>
        <authorList>
            <person name="Gazis R."/>
            <person name="Kuo A."/>
            <person name="Riley R."/>
            <person name="LaButti K."/>
            <person name="Lipzen A."/>
            <person name="Lin J."/>
            <person name="Amirebrahimi M."/>
            <person name="Hesse C.N."/>
            <person name="Spatafora J.W."/>
            <person name="Henrissat B."/>
            <person name="Hainaut M."/>
            <person name="Grigoriev I.V."/>
            <person name="Hibbett D.S."/>
        </authorList>
    </citation>
    <scope>NUCLEOTIDE SEQUENCE [LARGE SCALE GENOMIC DNA]</scope>
    <source>
        <strain evidence="2 3">TC161</strain>
    </source>
</reference>
<sequence length="104" mass="12049">MKQFLLGYDIRNDHLKSFFLLILTYLYCLFLIYRSTLLCTFAFVSLYTPRVGLTLSSLPITISTTRKLINLQIFTLRFDCCLSLLPASYPAVPWRPDGALTFRL</sequence>
<evidence type="ECO:0000313" key="2">
    <source>
        <dbReference type="EMBL" id="KZF21648.1"/>
    </source>
</evidence>